<sequence>MLGPSDGLVTLVVLAKMREEGPSVR</sequence>
<evidence type="ECO:0000313" key="2">
    <source>
        <dbReference type="Proteomes" id="UP000639403"/>
    </source>
</evidence>
<reference evidence="1" key="1">
    <citation type="submission" date="2020-11" db="EMBL/GenBank/DDBJ databases">
        <authorList>
            <person name="Koelle M."/>
            <person name="Horta M.A.C."/>
            <person name="Nowrousian M."/>
            <person name="Ohm R.A."/>
            <person name="Benz P."/>
            <person name="Pilgard A."/>
        </authorList>
    </citation>
    <scope>NUCLEOTIDE SEQUENCE</scope>
    <source>
        <strain evidence="1">FPRL280</strain>
    </source>
</reference>
<protein>
    <submittedName>
        <fullName evidence="1">Uncharacterized protein</fullName>
    </submittedName>
</protein>
<dbReference type="Proteomes" id="UP000639403">
    <property type="component" value="Unassembled WGS sequence"/>
</dbReference>
<name>A0A8H7TXF7_9APHY</name>
<gene>
    <name evidence="1" type="ORF">IEO21_10302</name>
</gene>
<reference evidence="1" key="2">
    <citation type="journal article" name="Front. Microbiol.">
        <title>Degradative Capacity of Two Strains of Rhodonia placenta: From Phenotype to Genotype.</title>
        <authorList>
            <person name="Kolle M."/>
            <person name="Horta M.A.C."/>
            <person name="Nowrousian M."/>
            <person name="Ohm R.A."/>
            <person name="Benz J.P."/>
            <person name="Pilgard A."/>
        </authorList>
    </citation>
    <scope>NUCLEOTIDE SEQUENCE</scope>
    <source>
        <strain evidence="1">FPRL280</strain>
    </source>
</reference>
<accession>A0A8H7TXF7</accession>
<evidence type="ECO:0000313" key="1">
    <source>
        <dbReference type="EMBL" id="KAF9800758.1"/>
    </source>
</evidence>
<proteinExistence type="predicted"/>
<dbReference type="EMBL" id="JADOXO010000740">
    <property type="protein sequence ID" value="KAF9800758.1"/>
    <property type="molecule type" value="Genomic_DNA"/>
</dbReference>
<organism evidence="1 2">
    <name type="scientific">Rhodonia placenta</name>
    <dbReference type="NCBI Taxonomy" id="104341"/>
    <lineage>
        <taxon>Eukaryota</taxon>
        <taxon>Fungi</taxon>
        <taxon>Dikarya</taxon>
        <taxon>Basidiomycota</taxon>
        <taxon>Agaricomycotina</taxon>
        <taxon>Agaricomycetes</taxon>
        <taxon>Polyporales</taxon>
        <taxon>Adustoporiaceae</taxon>
        <taxon>Rhodonia</taxon>
    </lineage>
</organism>
<comment type="caution">
    <text evidence="1">The sequence shown here is derived from an EMBL/GenBank/DDBJ whole genome shotgun (WGS) entry which is preliminary data.</text>
</comment>
<dbReference type="AlphaFoldDB" id="A0A8H7TXF7"/>